<comment type="caution">
    <text evidence="3">The sequence shown here is derived from an EMBL/GenBank/DDBJ whole genome shotgun (WGS) entry which is preliminary data.</text>
</comment>
<dbReference type="EMBL" id="MLHK01000015">
    <property type="protein sequence ID" value="OOF46566.1"/>
    <property type="molecule type" value="Genomic_DNA"/>
</dbReference>
<dbReference type="Proteomes" id="UP000188728">
    <property type="component" value="Unassembled WGS sequence"/>
</dbReference>
<proteinExistence type="predicted"/>
<keyword evidence="2" id="KW-1133">Transmembrane helix</keyword>
<name>A0A1V3IW98_9PAST</name>
<dbReference type="EMBL" id="MLHL01000031">
    <property type="protein sequence ID" value="OOF48342.1"/>
    <property type="molecule type" value="Genomic_DNA"/>
</dbReference>
<protein>
    <submittedName>
        <fullName evidence="3">Uncharacterized protein</fullName>
    </submittedName>
</protein>
<dbReference type="RefSeq" id="WP_077420253.1">
    <property type="nucleotide sequence ID" value="NZ_MLHK01000015.1"/>
</dbReference>
<evidence type="ECO:0000256" key="2">
    <source>
        <dbReference type="SAM" id="Phobius"/>
    </source>
</evidence>
<keyword evidence="2" id="KW-0812">Transmembrane</keyword>
<dbReference type="Proteomes" id="UP000189161">
    <property type="component" value="Unassembled WGS sequence"/>
</dbReference>
<evidence type="ECO:0000313" key="3">
    <source>
        <dbReference type="EMBL" id="OOF46566.1"/>
    </source>
</evidence>
<reference evidence="5 6" key="1">
    <citation type="submission" date="2016-10" db="EMBL/GenBank/DDBJ databases">
        <title>Rodentibacter gen. nov. and new species.</title>
        <authorList>
            <person name="Christensen H."/>
        </authorList>
    </citation>
    <scope>NUCLEOTIDE SEQUENCE [LARGE SCALE GENOMIC DNA]</scope>
    <source>
        <strain evidence="3 5">H1983213011</strain>
        <strain evidence="4 6">H1987082031</strain>
    </source>
</reference>
<feature type="transmembrane region" description="Helical" evidence="2">
    <location>
        <begin position="49"/>
        <end position="66"/>
    </location>
</feature>
<evidence type="ECO:0000313" key="5">
    <source>
        <dbReference type="Proteomes" id="UP000188728"/>
    </source>
</evidence>
<feature type="region of interest" description="Disordered" evidence="1">
    <location>
        <begin position="85"/>
        <end position="121"/>
    </location>
</feature>
<keyword evidence="6" id="KW-1185">Reference proteome</keyword>
<sequence>MWFAGIFLGILTGLGFIALAVGYLLGFYCLMRIVYSIAARFIRNPDNRLVFLAFVVIPLFILYDGTVRHRDPLYLYHTGKALREQEKKSQPITPQTLNELHQSDHDGGDILHKTEKEVNYP</sequence>
<keyword evidence="2" id="KW-0472">Membrane</keyword>
<evidence type="ECO:0000313" key="4">
    <source>
        <dbReference type="EMBL" id="OOF48342.1"/>
    </source>
</evidence>
<feature type="compositionally biased region" description="Polar residues" evidence="1">
    <location>
        <begin position="90"/>
        <end position="100"/>
    </location>
</feature>
<evidence type="ECO:0000313" key="6">
    <source>
        <dbReference type="Proteomes" id="UP000189161"/>
    </source>
</evidence>
<dbReference type="AlphaFoldDB" id="A0A1V3IW98"/>
<accession>A0A1V3J194</accession>
<accession>A0A1V3IW98</accession>
<evidence type="ECO:0000256" key="1">
    <source>
        <dbReference type="SAM" id="MobiDB-lite"/>
    </source>
</evidence>
<feature type="compositionally biased region" description="Basic and acidic residues" evidence="1">
    <location>
        <begin position="101"/>
        <end position="121"/>
    </location>
</feature>
<feature type="transmembrane region" description="Helical" evidence="2">
    <location>
        <begin position="6"/>
        <end position="28"/>
    </location>
</feature>
<gene>
    <name evidence="3" type="ORF">BKK51_02115</name>
    <name evidence="4" type="ORF">BKK52_06260</name>
</gene>
<organism evidence="3 5">
    <name type="scientific">Rodentibacter trehalosifermentans</name>
    <dbReference type="NCBI Taxonomy" id="1908263"/>
    <lineage>
        <taxon>Bacteria</taxon>
        <taxon>Pseudomonadati</taxon>
        <taxon>Pseudomonadota</taxon>
        <taxon>Gammaproteobacteria</taxon>
        <taxon>Pasteurellales</taxon>
        <taxon>Pasteurellaceae</taxon>
        <taxon>Rodentibacter</taxon>
    </lineage>
</organism>